<feature type="region of interest" description="Disordered" evidence="1">
    <location>
        <begin position="1"/>
        <end position="21"/>
    </location>
</feature>
<dbReference type="EMBL" id="CP110437">
    <property type="protein sequence ID" value="WAQ92921.1"/>
    <property type="molecule type" value="Genomic_DNA"/>
</dbReference>
<organism evidence="2 3">
    <name type="scientific">Puccinia triticina</name>
    <dbReference type="NCBI Taxonomy" id="208348"/>
    <lineage>
        <taxon>Eukaryota</taxon>
        <taxon>Fungi</taxon>
        <taxon>Dikarya</taxon>
        <taxon>Basidiomycota</taxon>
        <taxon>Pucciniomycotina</taxon>
        <taxon>Pucciniomycetes</taxon>
        <taxon>Pucciniales</taxon>
        <taxon>Pucciniaceae</taxon>
        <taxon>Puccinia</taxon>
    </lineage>
</organism>
<evidence type="ECO:0000256" key="1">
    <source>
        <dbReference type="SAM" id="MobiDB-lite"/>
    </source>
</evidence>
<dbReference type="RefSeq" id="XP_053028476.1">
    <property type="nucleotide sequence ID" value="XM_053164517.1"/>
</dbReference>
<feature type="compositionally biased region" description="Basic and acidic residues" evidence="1">
    <location>
        <begin position="1"/>
        <end position="12"/>
    </location>
</feature>
<evidence type="ECO:0000313" key="3">
    <source>
        <dbReference type="Proteomes" id="UP001164743"/>
    </source>
</evidence>
<gene>
    <name evidence="2" type="ORF">PtA15_17A403</name>
</gene>
<accession>A0ABY7D9A6</accession>
<protein>
    <submittedName>
        <fullName evidence="2">Uncharacterized protein</fullName>
    </submittedName>
</protein>
<keyword evidence="3" id="KW-1185">Reference proteome</keyword>
<sequence length="101" mass="11368">MLSPDTRVDDSKSTNNPSRVPYFVPVHLQSRPPTHSPEVSNVFRALDSARQAGLWTHPDDNINGLDVLSFMRFGGKEYDSVRFHSHFPCTAFQDPQKPIAS</sequence>
<proteinExistence type="predicted"/>
<name>A0ABY7D9A6_9BASI</name>
<evidence type="ECO:0000313" key="2">
    <source>
        <dbReference type="EMBL" id="WAQ92921.1"/>
    </source>
</evidence>
<dbReference type="GeneID" id="77805412"/>
<reference evidence="2" key="1">
    <citation type="submission" date="2022-10" db="EMBL/GenBank/DDBJ databases">
        <title>Puccinia triticina Genome sequencing and assembly.</title>
        <authorList>
            <person name="Li C."/>
        </authorList>
    </citation>
    <scope>NUCLEOTIDE SEQUENCE</scope>
    <source>
        <strain evidence="2">Pt15</strain>
    </source>
</reference>
<dbReference type="Proteomes" id="UP001164743">
    <property type="component" value="Chromosome 17A"/>
</dbReference>